<name>A0A2I3G1K1_NOMLE</name>
<dbReference type="PROSITE" id="PS50106">
    <property type="entry name" value="PDZ"/>
    <property type="match status" value="3"/>
</dbReference>
<keyword evidence="9" id="KW-0597">Phosphoprotein</keyword>
<dbReference type="FunFam" id="2.30.42.10:FF:000009">
    <property type="entry name" value="Putative tight junction protein ZO-1"/>
    <property type="match status" value="1"/>
</dbReference>
<keyword evidence="11" id="KW-0965">Cell junction</keyword>
<dbReference type="GO" id="GO:0098609">
    <property type="term" value="P:cell-cell adhesion"/>
    <property type="evidence" value="ECO:0007669"/>
    <property type="project" value="TreeGrafter"/>
</dbReference>
<comment type="similarity">
    <text evidence="5">Belongs to the MAGUK family.</text>
</comment>
<keyword evidence="6" id="KW-0796">Tight junction</keyword>
<dbReference type="InterPro" id="IPR036028">
    <property type="entry name" value="SH3-like_dom_sf"/>
</dbReference>
<dbReference type="Gene3D" id="2.30.30.40">
    <property type="entry name" value="SH3 Domains"/>
    <property type="match status" value="1"/>
</dbReference>
<feature type="compositionally biased region" description="Basic and acidic residues" evidence="20">
    <location>
        <begin position="169"/>
        <end position="253"/>
    </location>
</feature>
<dbReference type="PROSITE" id="PS50002">
    <property type="entry name" value="SH3"/>
    <property type="match status" value="1"/>
</dbReference>
<dbReference type="EMBL" id="ADFV01037752">
    <property type="status" value="NOT_ANNOTATED_CDS"/>
    <property type="molecule type" value="Genomic_DNA"/>
</dbReference>
<feature type="region of interest" description="Disordered" evidence="20">
    <location>
        <begin position="397"/>
        <end position="496"/>
    </location>
</feature>
<evidence type="ECO:0000256" key="9">
    <source>
        <dbReference type="ARBA" id="ARBA00022553"/>
    </source>
</evidence>
<dbReference type="CDD" id="cd12027">
    <property type="entry name" value="SH3_ZO-2"/>
    <property type="match status" value="1"/>
</dbReference>
<evidence type="ECO:0000256" key="16">
    <source>
        <dbReference type="ARBA" id="ARBA00075184"/>
    </source>
</evidence>
<evidence type="ECO:0000256" key="15">
    <source>
        <dbReference type="ARBA" id="ARBA00074329"/>
    </source>
</evidence>
<reference evidence="24" key="3">
    <citation type="submission" date="2025-09" db="UniProtKB">
        <authorList>
            <consortium name="Ensembl"/>
        </authorList>
    </citation>
    <scope>IDENTIFICATION</scope>
</reference>
<dbReference type="CDD" id="cd06728">
    <property type="entry name" value="PDZ2_ZO1-like_ds"/>
    <property type="match status" value="1"/>
</dbReference>
<feature type="domain" description="SH3" evidence="21">
    <location>
        <begin position="594"/>
        <end position="659"/>
    </location>
</feature>
<dbReference type="SMART" id="SM00072">
    <property type="entry name" value="GuKc"/>
    <property type="match status" value="1"/>
</dbReference>
<dbReference type="GO" id="GO:0090557">
    <property type="term" value="P:establishment of endothelial intestinal barrier"/>
    <property type="evidence" value="ECO:0007669"/>
    <property type="project" value="TreeGrafter"/>
</dbReference>
<dbReference type="GO" id="GO:0050839">
    <property type="term" value="F:cell adhesion molecule binding"/>
    <property type="evidence" value="ECO:0007669"/>
    <property type="project" value="TreeGrafter"/>
</dbReference>
<sequence>MPVRGDREFPPRRELSGLLRAPGMEELIWEQYTVTLQKDSKRGFGIAVSGGRDNPHFENGETSIVISDVLPGGPADGLLQENDRVVMVNGTPMEDVLHSFAVQQLRKSGKVAAIVVKRPRKVQVAPLQASPPLDQDDRAFEVMDEFDGRSFRSGYSERSRLSSHGGRSRSWEDSPERGRPHDRAWSRERDLSQDRSRGRSLERGLDQDHARARDRSRGRSLERGLDHDFGPSRDRDRDRSRGRSIDQDYERAYHQAYDPDYERLRLPGSRHSPASASRSSWDYRRPPPHPFFEQIDDIRVCLCVCLLEYGLRLGSQIFIKEMTRTGLATKDGNLHEGDIILKINGTVTENMSLTDARKLIEKSRGKLQLVVLRDSQQTLINIPSLNDSDSEIEDISEIESNRSFSPEERRQQYSDYDYHSSSEKLKERPSSREDTPSRLSRMGATPTPFKSTGDIAGTVVPETNKEPRYQEDPPAPQPKAAPRTFLRPSPEDEAIYGPNTKMVRFKKGDSVGLRLAGGNDVGIFVAGIQEGTSAEQEGLQEGDQILKVNTQDFRGLVREDAVLYLLEIPKGEMVTILAQSRADVYRDILACGRGDSFFIRSHFECEKETPQSLAFTRGEVFRVVDTLYDGKLGNWLAVRIGNELEKGLIPNKSRAEQMASVQNAQRDNAGDRADFWRMRGQRSGVKKNLRKSREDLTAVVSVSTKFPAYERVLLREAGFKRPVVLFGPIADIAMEKLANELPDLFQTAKTEPKDAGSEKSTGVVRLNTVRQIIEQDKHALLDVTPKAVDLLNYTQWFPIVIFFNPDSRQGVKTMRQRLNPTSNKSSRKLFDQANKLKKTCAHLFTATIHLNSANDSWFGSLKDTIQHQQGEAVWVSEGKELDSEEKQDSLRNADYLSCDSRLISDFEDTDGEGGAYTDNELDEPAEEPLVSSITRSSEPVQHEEIEIAQKHPDIYAVPIKTHKPDPGLPQHTSSRPPEPQKAPSRPYQDTRGSYGSDAEEEEYRQQLSEHSKRGYYGQSARYRDTEL</sequence>
<evidence type="ECO:0000256" key="2">
    <source>
        <dbReference type="ARBA" id="ARBA00004413"/>
    </source>
</evidence>
<evidence type="ECO:0000256" key="13">
    <source>
        <dbReference type="ARBA" id="ARBA00023242"/>
    </source>
</evidence>
<dbReference type="EMBL" id="ADFV01037757">
    <property type="status" value="NOT_ANNOTATED_CDS"/>
    <property type="molecule type" value="Genomic_DNA"/>
</dbReference>
<evidence type="ECO:0000256" key="20">
    <source>
        <dbReference type="SAM" id="MobiDB-lite"/>
    </source>
</evidence>
<accession>A0A2I3G1K1</accession>
<dbReference type="PANTHER" id="PTHR13865">
    <property type="entry name" value="TIGHT JUNCTION PROTEIN"/>
    <property type="match status" value="1"/>
</dbReference>
<gene>
    <name evidence="24" type="primary">TJP2</name>
    <name evidence="24" type="synonym">LOC100579261</name>
</gene>
<feature type="compositionally biased region" description="Low complexity" evidence="20">
    <location>
        <begin position="269"/>
        <end position="280"/>
    </location>
</feature>
<dbReference type="GO" id="GO:0005634">
    <property type="term" value="C:nucleus"/>
    <property type="evidence" value="ECO:0007669"/>
    <property type="project" value="UniProtKB-SubCell"/>
</dbReference>
<evidence type="ECO:0000256" key="1">
    <source>
        <dbReference type="ARBA" id="ARBA00004123"/>
    </source>
</evidence>
<keyword evidence="8" id="KW-1003">Cell membrane</keyword>
<comment type="subcellular location">
    <subcellularLocation>
        <location evidence="4">Cell junction</location>
        <location evidence="4">Adherens junction</location>
    </subcellularLocation>
    <subcellularLocation>
        <location evidence="3">Cell junction</location>
        <location evidence="3">Tight junction</location>
    </subcellularLocation>
    <subcellularLocation>
        <location evidence="2">Cell membrane</location>
        <topology evidence="2">Peripheral membrane protein</topology>
        <orientation evidence="2">Cytoplasmic side</orientation>
    </subcellularLocation>
    <subcellularLocation>
        <location evidence="1">Nucleus</location>
    </subcellularLocation>
</comment>
<dbReference type="EMBL" id="ADFV01037759">
    <property type="status" value="NOT_ANNOTATED_CDS"/>
    <property type="molecule type" value="Genomic_DNA"/>
</dbReference>
<dbReference type="PANTHER" id="PTHR13865:SF26">
    <property type="entry name" value="TIGHT JUNCTION PROTEIN ZO-2"/>
    <property type="match status" value="1"/>
</dbReference>
<dbReference type="GO" id="GO:0005923">
    <property type="term" value="C:bicellular tight junction"/>
    <property type="evidence" value="ECO:0007669"/>
    <property type="project" value="UniProtKB-SubCell"/>
</dbReference>
<dbReference type="EMBL" id="ADFV01037754">
    <property type="status" value="NOT_ANNOTATED_CDS"/>
    <property type="molecule type" value="Genomic_DNA"/>
</dbReference>
<evidence type="ECO:0000256" key="7">
    <source>
        <dbReference type="ARBA" id="ARBA00022443"/>
    </source>
</evidence>
<evidence type="ECO:0000259" key="22">
    <source>
        <dbReference type="PROSITE" id="PS50052"/>
    </source>
</evidence>
<dbReference type="CDD" id="cd06727">
    <property type="entry name" value="PDZ1_ZO1-like"/>
    <property type="match status" value="1"/>
</dbReference>
<keyword evidence="13" id="KW-0539">Nucleus</keyword>
<dbReference type="InterPro" id="IPR005417">
    <property type="entry name" value="ZO"/>
</dbReference>
<dbReference type="InterPro" id="IPR036034">
    <property type="entry name" value="PDZ_sf"/>
</dbReference>
<feature type="domain" description="PDZ" evidence="23">
    <location>
        <begin position="499"/>
        <end position="580"/>
    </location>
</feature>
<keyword evidence="25" id="KW-1185">Reference proteome</keyword>
<dbReference type="EMBL" id="ADFV01037758">
    <property type="status" value="NOT_ANNOTATED_CDS"/>
    <property type="molecule type" value="Genomic_DNA"/>
</dbReference>
<dbReference type="GO" id="GO:0005886">
    <property type="term" value="C:plasma membrane"/>
    <property type="evidence" value="ECO:0007669"/>
    <property type="project" value="UniProtKB-SubCell"/>
</dbReference>
<evidence type="ECO:0000256" key="19">
    <source>
        <dbReference type="PROSITE-ProRule" id="PRU00192"/>
    </source>
</evidence>
<evidence type="ECO:0000256" key="18">
    <source>
        <dbReference type="ARBA" id="ARBA00081577"/>
    </source>
</evidence>
<dbReference type="InterPro" id="IPR001452">
    <property type="entry name" value="SH3_domain"/>
</dbReference>
<dbReference type="FunFam" id="2.30.42.10:FF:000013">
    <property type="entry name" value="Putative tight junction protein ZO-1"/>
    <property type="match status" value="1"/>
</dbReference>
<feature type="compositionally biased region" description="Basic and acidic residues" evidence="20">
    <location>
        <begin position="1003"/>
        <end position="1012"/>
    </location>
</feature>
<evidence type="ECO:0000256" key="5">
    <source>
        <dbReference type="ARBA" id="ARBA00007014"/>
    </source>
</evidence>
<dbReference type="Gene3D" id="3.40.50.300">
    <property type="entry name" value="P-loop containing nucleotide triphosphate hydrolases"/>
    <property type="match status" value="1"/>
</dbReference>
<evidence type="ECO:0000256" key="11">
    <source>
        <dbReference type="ARBA" id="ARBA00022949"/>
    </source>
</evidence>
<feature type="region of interest" description="Disordered" evidence="20">
    <location>
        <begin position="152"/>
        <end position="281"/>
    </location>
</feature>
<dbReference type="EMBL" id="ADFV01037756">
    <property type="status" value="NOT_ANNOTATED_CDS"/>
    <property type="molecule type" value="Genomic_DNA"/>
</dbReference>
<reference evidence="24" key="2">
    <citation type="submission" date="2025-08" db="UniProtKB">
        <authorList>
            <consortium name="Ensembl"/>
        </authorList>
    </citation>
    <scope>IDENTIFICATION</scope>
</reference>
<protein>
    <recommendedName>
        <fullName evidence="15">Tight junction protein 2</fullName>
    </recommendedName>
    <alternativeName>
        <fullName evidence="16">Tight junction protein ZO-2</fullName>
    </alternativeName>
    <alternativeName>
        <fullName evidence="18">Zona occludens protein 2</fullName>
    </alternativeName>
    <alternativeName>
        <fullName evidence="17">Zonula occludens protein 2</fullName>
    </alternativeName>
</protein>
<proteinExistence type="inferred from homology"/>
<dbReference type="Gene3D" id="2.30.42.10">
    <property type="match status" value="3"/>
</dbReference>
<dbReference type="GO" id="GO:0005912">
    <property type="term" value="C:adherens junction"/>
    <property type="evidence" value="ECO:0007669"/>
    <property type="project" value="UniProtKB-SubCell"/>
</dbReference>
<dbReference type="InterPro" id="IPR008144">
    <property type="entry name" value="Guanylate_kin-like_dom"/>
</dbReference>
<dbReference type="EMBL" id="ADFV01037761">
    <property type="status" value="NOT_ANNOTATED_CDS"/>
    <property type="molecule type" value="Genomic_DNA"/>
</dbReference>
<evidence type="ECO:0000313" key="24">
    <source>
        <dbReference type="Ensembl" id="ENSNLEP00000026002.1"/>
    </source>
</evidence>
<keyword evidence="7 19" id="KW-0728">SH3 domain</keyword>
<dbReference type="SUPFAM" id="SSF50044">
    <property type="entry name" value="SH3-domain"/>
    <property type="match status" value="1"/>
</dbReference>
<feature type="domain" description="PDZ" evidence="23">
    <location>
        <begin position="33"/>
        <end position="120"/>
    </location>
</feature>
<feature type="compositionally biased region" description="Basic and acidic residues" evidence="20">
    <location>
        <begin position="940"/>
        <end position="953"/>
    </location>
</feature>
<evidence type="ECO:0000259" key="21">
    <source>
        <dbReference type="PROSITE" id="PS50002"/>
    </source>
</evidence>
<dbReference type="InterPro" id="IPR027417">
    <property type="entry name" value="P-loop_NTPase"/>
</dbReference>
<dbReference type="SUPFAM" id="SSF50156">
    <property type="entry name" value="PDZ domain-like"/>
    <property type="match status" value="3"/>
</dbReference>
<dbReference type="GO" id="GO:1905605">
    <property type="term" value="P:positive regulation of blood-brain barrier permeability"/>
    <property type="evidence" value="ECO:0007669"/>
    <property type="project" value="TreeGrafter"/>
</dbReference>
<dbReference type="SMART" id="SM00228">
    <property type="entry name" value="PDZ"/>
    <property type="match status" value="3"/>
</dbReference>
<dbReference type="GO" id="GO:0150105">
    <property type="term" value="P:protein localization to cell-cell junction"/>
    <property type="evidence" value="ECO:0007669"/>
    <property type="project" value="TreeGrafter"/>
</dbReference>
<dbReference type="EMBL" id="ADFV01037755">
    <property type="status" value="NOT_ANNOTATED_CDS"/>
    <property type="molecule type" value="Genomic_DNA"/>
</dbReference>
<dbReference type="GO" id="GO:0045216">
    <property type="term" value="P:cell-cell junction organization"/>
    <property type="evidence" value="ECO:0007669"/>
    <property type="project" value="TreeGrafter"/>
</dbReference>
<reference evidence="24 25" key="1">
    <citation type="submission" date="2012-10" db="EMBL/GenBank/DDBJ databases">
        <authorList>
            <consortium name="Gibbon Genome Sequencing Consortium"/>
        </authorList>
    </citation>
    <scope>NUCLEOTIDE SEQUENCE [LARGE SCALE GENOMIC DNA]</scope>
</reference>
<dbReference type="InterPro" id="IPR005419">
    <property type="entry name" value="ZO-2"/>
</dbReference>
<feature type="domain" description="Guanylate kinase-like" evidence="22">
    <location>
        <begin position="764"/>
        <end position="866"/>
    </location>
</feature>
<dbReference type="Ensembl" id="ENSNLET00000054223.1">
    <property type="protein sequence ID" value="ENSNLEP00000026002.1"/>
    <property type="gene ID" value="ENSNLEG00000000582.3"/>
</dbReference>
<dbReference type="Pfam" id="PF00625">
    <property type="entry name" value="Guanylate_kin"/>
    <property type="match status" value="1"/>
</dbReference>
<dbReference type="InterPro" id="IPR035598">
    <property type="entry name" value="ZO-2_SH3"/>
</dbReference>
<dbReference type="PRINTS" id="PR01599">
    <property type="entry name" value="ZONOCCLUDNS2"/>
</dbReference>
<evidence type="ECO:0000256" key="3">
    <source>
        <dbReference type="ARBA" id="ARBA00004435"/>
    </source>
</evidence>
<organism evidence="24 25">
    <name type="scientific">Nomascus leucogenys</name>
    <name type="common">Northern white-cheeked gibbon</name>
    <name type="synonym">Hylobates leucogenys</name>
    <dbReference type="NCBI Taxonomy" id="61853"/>
    <lineage>
        <taxon>Eukaryota</taxon>
        <taxon>Metazoa</taxon>
        <taxon>Chordata</taxon>
        <taxon>Craniata</taxon>
        <taxon>Vertebrata</taxon>
        <taxon>Euteleostomi</taxon>
        <taxon>Mammalia</taxon>
        <taxon>Eutheria</taxon>
        <taxon>Euarchontoglires</taxon>
        <taxon>Primates</taxon>
        <taxon>Haplorrhini</taxon>
        <taxon>Catarrhini</taxon>
        <taxon>Hylobatidae</taxon>
        <taxon>Nomascus</taxon>
    </lineage>
</organism>
<keyword evidence="10" id="KW-0677">Repeat</keyword>
<feature type="region of interest" description="Disordered" evidence="20">
    <location>
        <begin position="904"/>
        <end position="1027"/>
    </location>
</feature>
<evidence type="ECO:0000256" key="4">
    <source>
        <dbReference type="ARBA" id="ARBA00004536"/>
    </source>
</evidence>
<dbReference type="PROSITE" id="PS50052">
    <property type="entry name" value="GUANYLATE_KINASE_2"/>
    <property type="match status" value="1"/>
</dbReference>
<feature type="compositionally biased region" description="Basic and acidic residues" evidence="20">
    <location>
        <begin position="405"/>
        <end position="436"/>
    </location>
</feature>
<evidence type="ECO:0000256" key="17">
    <source>
        <dbReference type="ARBA" id="ARBA00077376"/>
    </source>
</evidence>
<evidence type="ECO:0000256" key="8">
    <source>
        <dbReference type="ARBA" id="ARBA00022475"/>
    </source>
</evidence>
<dbReference type="EMBL" id="ADFV01037760">
    <property type="status" value="NOT_ANNOTATED_CDS"/>
    <property type="molecule type" value="Genomic_DNA"/>
</dbReference>
<dbReference type="InterPro" id="IPR001478">
    <property type="entry name" value="PDZ"/>
</dbReference>
<evidence type="ECO:0000256" key="14">
    <source>
        <dbReference type="ARBA" id="ARBA00053250"/>
    </source>
</evidence>
<evidence type="ECO:0000256" key="12">
    <source>
        <dbReference type="ARBA" id="ARBA00023136"/>
    </source>
</evidence>
<dbReference type="EMBL" id="ADFV01037753">
    <property type="status" value="NOT_ANNOTATED_CDS"/>
    <property type="molecule type" value="Genomic_DNA"/>
</dbReference>
<evidence type="ECO:0000256" key="10">
    <source>
        <dbReference type="ARBA" id="ARBA00022737"/>
    </source>
</evidence>
<dbReference type="Pfam" id="PF00595">
    <property type="entry name" value="PDZ"/>
    <property type="match status" value="3"/>
</dbReference>
<dbReference type="InterPro" id="IPR008145">
    <property type="entry name" value="GK/Ca_channel_bsu"/>
</dbReference>
<evidence type="ECO:0000313" key="25">
    <source>
        <dbReference type="Proteomes" id="UP000001073"/>
    </source>
</evidence>
<dbReference type="PRINTS" id="PR01597">
    <property type="entry name" value="ZONOCCLUDNS"/>
</dbReference>
<dbReference type="Proteomes" id="UP000001073">
    <property type="component" value="Chromosome 1a"/>
</dbReference>
<dbReference type="Pfam" id="PF07653">
    <property type="entry name" value="SH3_2"/>
    <property type="match status" value="1"/>
</dbReference>
<dbReference type="AlphaFoldDB" id="A0A2I3G1K1"/>
<dbReference type="FunFam" id="3.40.50.300:FF:000110">
    <property type="entry name" value="tight junction protein ZO-1 isoform X1"/>
    <property type="match status" value="1"/>
</dbReference>
<keyword evidence="12" id="KW-0472">Membrane</keyword>
<feature type="domain" description="PDZ" evidence="23">
    <location>
        <begin position="308"/>
        <end position="375"/>
    </location>
</feature>
<evidence type="ECO:0000256" key="6">
    <source>
        <dbReference type="ARBA" id="ARBA00022427"/>
    </source>
</evidence>
<dbReference type="FunFam" id="2.30.30.40:FF:000081">
    <property type="entry name" value="Tight junction protein ZO-2 isoform 2"/>
    <property type="match status" value="1"/>
</dbReference>
<dbReference type="CDD" id="cd06729">
    <property type="entry name" value="PDZ3_ZO1-like_domain"/>
    <property type="match status" value="1"/>
</dbReference>
<dbReference type="FunFam" id="2.30.42.10:FF:000075">
    <property type="entry name" value="Tight junction protein ZO-2 isoform 2"/>
    <property type="match status" value="1"/>
</dbReference>
<dbReference type="SUPFAM" id="SSF52540">
    <property type="entry name" value="P-loop containing nucleoside triphosphate hydrolases"/>
    <property type="match status" value="1"/>
</dbReference>
<evidence type="ECO:0000259" key="23">
    <source>
        <dbReference type="PROSITE" id="PS50106"/>
    </source>
</evidence>
<dbReference type="GeneTree" id="ENSGT00940000158634"/>
<comment type="function">
    <text evidence="14">Plays a role in tight junctions and adherens junctions. Acts as a positive regulator of RANKL-induced osteoclast differentiation, potentially via mediating downstream transcriptional activity.</text>
</comment>